<evidence type="ECO:0000256" key="2">
    <source>
        <dbReference type="PROSITE-ProRule" id="PRU00703"/>
    </source>
</evidence>
<dbReference type="InterPro" id="IPR046342">
    <property type="entry name" value="CBS_dom_sf"/>
</dbReference>
<dbReference type="SUPFAM" id="SSF54631">
    <property type="entry name" value="CBS-domain pair"/>
    <property type="match status" value="1"/>
</dbReference>
<evidence type="ECO:0000313" key="5">
    <source>
        <dbReference type="Proteomes" id="UP000035760"/>
    </source>
</evidence>
<dbReference type="EMBL" id="CBTJ020000071">
    <property type="protein sequence ID" value="CDI03651.1"/>
    <property type="molecule type" value="Genomic_DNA"/>
</dbReference>
<dbReference type="SMART" id="SM00116">
    <property type="entry name" value="CBS"/>
    <property type="match status" value="2"/>
</dbReference>
<gene>
    <name evidence="4" type="ORF">BN873_610048</name>
</gene>
<dbReference type="PROSITE" id="PS51371">
    <property type="entry name" value="CBS"/>
    <property type="match status" value="2"/>
</dbReference>
<dbReference type="InterPro" id="IPR000644">
    <property type="entry name" value="CBS_dom"/>
</dbReference>
<evidence type="ECO:0000313" key="4">
    <source>
        <dbReference type="EMBL" id="CDI03651.1"/>
    </source>
</evidence>
<reference evidence="4" key="2">
    <citation type="submission" date="2014-03" db="EMBL/GenBank/DDBJ databases">
        <title>Candidatus Competibacter-lineage genomes retrieved from metagenomes reveal functional metabolic diversity.</title>
        <authorList>
            <person name="McIlroy S.J."/>
            <person name="Albertsen M."/>
            <person name="Andresen E.K."/>
            <person name="Saunders A.M."/>
            <person name="Kristiansen R."/>
            <person name="Stokholm-Bjerregaard M."/>
            <person name="Nielsen K.L."/>
            <person name="Nielsen P.H."/>
        </authorList>
    </citation>
    <scope>NUCLEOTIDE SEQUENCE</scope>
    <source>
        <strain evidence="4">Run_A_D11</strain>
    </source>
</reference>
<dbReference type="InterPro" id="IPR051257">
    <property type="entry name" value="Diverse_CBS-Domain"/>
</dbReference>
<dbReference type="Gene3D" id="3.10.580.10">
    <property type="entry name" value="CBS-domain"/>
    <property type="match status" value="1"/>
</dbReference>
<evidence type="ECO:0000256" key="1">
    <source>
        <dbReference type="ARBA" id="ARBA00023122"/>
    </source>
</evidence>
<keyword evidence="1 2" id="KW-0129">CBS domain</keyword>
<dbReference type="OrthoDB" id="9790355at2"/>
<proteinExistence type="predicted"/>
<feature type="domain" description="CBS" evidence="3">
    <location>
        <begin position="7"/>
        <end position="62"/>
    </location>
</feature>
<comment type="caution">
    <text evidence="4">The sequence shown here is derived from an EMBL/GenBank/DDBJ whole genome shotgun (WGS) entry which is preliminary data.</text>
</comment>
<accession>W6M6X2</accession>
<protein>
    <submittedName>
        <fullName evidence="4">Signal transduction protein with CBS domains</fullName>
    </submittedName>
</protein>
<dbReference type="AlphaFoldDB" id="W6M6X2"/>
<evidence type="ECO:0000259" key="3">
    <source>
        <dbReference type="PROSITE" id="PS51371"/>
    </source>
</evidence>
<dbReference type="CDD" id="cd04584">
    <property type="entry name" value="CBS_pair_AcuB_like"/>
    <property type="match status" value="1"/>
</dbReference>
<dbReference type="Proteomes" id="UP000035760">
    <property type="component" value="Unassembled WGS sequence"/>
</dbReference>
<organism evidence="4 5">
    <name type="scientific">Candidatus Competibacter denitrificans Run_A_D11</name>
    <dbReference type="NCBI Taxonomy" id="1400863"/>
    <lineage>
        <taxon>Bacteria</taxon>
        <taxon>Pseudomonadati</taxon>
        <taxon>Pseudomonadota</taxon>
        <taxon>Gammaproteobacteria</taxon>
        <taxon>Candidatus Competibacteraceae</taxon>
        <taxon>Candidatus Competibacter</taxon>
    </lineage>
</organism>
<name>W6M6X2_9GAMM</name>
<dbReference type="Pfam" id="PF00571">
    <property type="entry name" value="CBS"/>
    <property type="match status" value="2"/>
</dbReference>
<sequence>MYVDRIMTREVVQVAEDARVTQLAALMRDRHIRHLPVVREGHLIGLITSHDLERVGPSPVTTLSVGEANYLLGKLTAAKVMRPKVITCTPDTLVEEAARLLRQEKIGCLPVVEGGGKLVGILTHEDLLDFFLDITGCLAEDTTRIAVHLPDTIGQLGRFLTAINDAGGYIATVVSPVHPDQTGLRIVVVRYRAADPHALNRHLRDLGYDLLTETFPATGPMV</sequence>
<feature type="domain" description="CBS" evidence="3">
    <location>
        <begin position="81"/>
        <end position="140"/>
    </location>
</feature>
<dbReference type="PANTHER" id="PTHR43080:SF2">
    <property type="entry name" value="CBS DOMAIN-CONTAINING PROTEIN"/>
    <property type="match status" value="1"/>
</dbReference>
<dbReference type="RefSeq" id="WP_053085362.1">
    <property type="nucleotide sequence ID" value="NZ_CBTJ020000071.1"/>
</dbReference>
<dbReference type="PANTHER" id="PTHR43080">
    <property type="entry name" value="CBS DOMAIN-CONTAINING PROTEIN CBSX3, MITOCHONDRIAL"/>
    <property type="match status" value="1"/>
</dbReference>
<dbReference type="STRING" id="1400863.BN873_610048"/>
<keyword evidence="5" id="KW-1185">Reference proteome</keyword>
<reference evidence="4" key="1">
    <citation type="submission" date="2013-07" db="EMBL/GenBank/DDBJ databases">
        <authorList>
            <person name="McIlroy S."/>
        </authorList>
    </citation>
    <scope>NUCLEOTIDE SEQUENCE [LARGE SCALE GENOMIC DNA]</scope>
    <source>
        <strain evidence="4">Run_A_D11</strain>
    </source>
</reference>